<evidence type="ECO:0000256" key="1">
    <source>
        <dbReference type="ARBA" id="ARBA00023125"/>
    </source>
</evidence>
<dbReference type="PANTHER" id="PTHR33221">
    <property type="entry name" value="WINGED HELIX-TURN-HELIX TRANSCRIPTIONAL REGULATOR, RRF2 FAMILY"/>
    <property type="match status" value="1"/>
</dbReference>
<dbReference type="GO" id="GO:0003677">
    <property type="term" value="F:DNA binding"/>
    <property type="evidence" value="ECO:0007669"/>
    <property type="project" value="UniProtKB-KW"/>
</dbReference>
<sequence length="154" mass="17011">MQLTQFTDFSCRVLIYLARLPEPGSATISEIAEYHKISRNHLIKVVNNLAGHGFIETTRGKGGGLRLARAPHMISLGEVVRATETNMNLVECFDLKSNECRIIRGCGLKSALYEARRAFMTVLDQFTLADVTANGRHFPLTATPPMEELTGSDS</sequence>
<dbReference type="Gene3D" id="1.10.10.10">
    <property type="entry name" value="Winged helix-like DNA-binding domain superfamily/Winged helix DNA-binding domain"/>
    <property type="match status" value="1"/>
</dbReference>
<name>A0A2W4QWQ5_9GAMM</name>
<protein>
    <submittedName>
        <fullName evidence="2">BadM/Rrf2 family transcriptional regulator</fullName>
    </submittedName>
</protein>
<proteinExistence type="predicted"/>
<accession>A0A2W4QWQ5</accession>
<dbReference type="SUPFAM" id="SSF46785">
    <property type="entry name" value="Winged helix' DNA-binding domain"/>
    <property type="match status" value="1"/>
</dbReference>
<dbReference type="NCBIfam" id="TIGR00738">
    <property type="entry name" value="rrf2_super"/>
    <property type="match status" value="1"/>
</dbReference>
<dbReference type="PROSITE" id="PS51197">
    <property type="entry name" value="HTH_RRF2_2"/>
    <property type="match status" value="1"/>
</dbReference>
<gene>
    <name evidence="2" type="ORF">DM484_16395</name>
</gene>
<evidence type="ECO:0000313" key="3">
    <source>
        <dbReference type="Proteomes" id="UP000249396"/>
    </source>
</evidence>
<dbReference type="Proteomes" id="UP000249396">
    <property type="component" value="Unassembled WGS sequence"/>
</dbReference>
<dbReference type="InterPro" id="IPR036390">
    <property type="entry name" value="WH_DNA-bd_sf"/>
</dbReference>
<keyword evidence="1" id="KW-0238">DNA-binding</keyword>
<dbReference type="InterPro" id="IPR000944">
    <property type="entry name" value="Tscrpt_reg_Rrf2"/>
</dbReference>
<dbReference type="AlphaFoldDB" id="A0A2W4QWQ5"/>
<evidence type="ECO:0000313" key="2">
    <source>
        <dbReference type="EMBL" id="PZN76531.1"/>
    </source>
</evidence>
<reference evidence="2 3" key="1">
    <citation type="journal article" date="2018" name="Aquat. Microb. Ecol.">
        <title>Gammaproteobacterial methanotrophs dominate.</title>
        <authorList>
            <person name="Rissanen A.J."/>
            <person name="Saarenheimo J."/>
            <person name="Tiirola M."/>
            <person name="Peura S."/>
            <person name="Aalto S.L."/>
            <person name="Karvinen A."/>
            <person name="Nykanen H."/>
        </authorList>
    </citation>
    <scope>NUCLEOTIDE SEQUENCE [LARGE SCALE GENOMIC DNA]</scope>
    <source>
        <strain evidence="2">AMbin10</strain>
    </source>
</reference>
<dbReference type="PANTHER" id="PTHR33221:SF4">
    <property type="entry name" value="HTH-TYPE TRANSCRIPTIONAL REPRESSOR NSRR"/>
    <property type="match status" value="1"/>
</dbReference>
<dbReference type="GO" id="GO:0003700">
    <property type="term" value="F:DNA-binding transcription factor activity"/>
    <property type="evidence" value="ECO:0007669"/>
    <property type="project" value="TreeGrafter"/>
</dbReference>
<dbReference type="Pfam" id="PF02082">
    <property type="entry name" value="Rrf2"/>
    <property type="match status" value="1"/>
</dbReference>
<organism evidence="2 3">
    <name type="scientific">Candidatus Methylumidiphilus alinenensis</name>
    <dbReference type="NCBI Taxonomy" id="2202197"/>
    <lineage>
        <taxon>Bacteria</taxon>
        <taxon>Pseudomonadati</taxon>
        <taxon>Pseudomonadota</taxon>
        <taxon>Gammaproteobacteria</taxon>
        <taxon>Methylococcales</taxon>
        <taxon>Candidatus Methylumidiphilus</taxon>
    </lineage>
</organism>
<dbReference type="InterPro" id="IPR036388">
    <property type="entry name" value="WH-like_DNA-bd_sf"/>
</dbReference>
<dbReference type="EMBL" id="QJPH01000358">
    <property type="protein sequence ID" value="PZN76531.1"/>
    <property type="molecule type" value="Genomic_DNA"/>
</dbReference>
<comment type="caution">
    <text evidence="2">The sequence shown here is derived from an EMBL/GenBank/DDBJ whole genome shotgun (WGS) entry which is preliminary data.</text>
</comment>
<dbReference type="GO" id="GO:0005829">
    <property type="term" value="C:cytosol"/>
    <property type="evidence" value="ECO:0007669"/>
    <property type="project" value="TreeGrafter"/>
</dbReference>